<dbReference type="GeneID" id="56929202"/>
<sequence>MCLRIWLLLFLGCLLVADSTAQPEEEEEEPPIYSMQDLHAIQSSFFKRERGDLDNTLFMDYRLGQTPKLRLRYAMITTLVFSEPIREVILGDSVGFSTKMLGHERHQNSNVLLIKPLQIGIDSNLSVVGKSGKIYTFYIFSTTFTSPKHPVLNVYVSNKHFFQSSPDQPLAKFEEKEILKSNVLESKKDTPDSTRYLKIGDASNAMWIDKTQIKRNYKVLGSRKRAWFCLWLCRIDTAKLIKPLDIFNDAHFTYFKFDRKASQVKFPVAYKVVDGYDNPINTRIVGDYLIAEDIANKWTLREGKLHACIRRTRP</sequence>
<dbReference type="RefSeq" id="WP_006564967.1">
    <property type="nucleotide sequence ID" value="NZ_ADHO01000004.1"/>
</dbReference>
<evidence type="ECO:0000256" key="2">
    <source>
        <dbReference type="ARBA" id="ARBA00022729"/>
    </source>
</evidence>
<dbReference type="InterPro" id="IPR010258">
    <property type="entry name" value="Conjugal_tfr_TrbG/VirB9/CagX"/>
</dbReference>
<evidence type="ECO:0000256" key="1">
    <source>
        <dbReference type="ARBA" id="ARBA00006135"/>
    </source>
</evidence>
<reference evidence="4 5" key="1">
    <citation type="journal article" date="2011" name="Vet. Res.">
        <title>Genome sequence of Helicobacter suis supports its role in gastric pathology.</title>
        <authorList>
            <person name="Vermoote M."/>
            <person name="Vandekerckhove T.T."/>
            <person name="Flahou B."/>
            <person name="Pasmans F."/>
            <person name="Smet A."/>
            <person name="De Groote D."/>
            <person name="Van Criekinge W."/>
            <person name="Ducatelle R."/>
            <person name="Haesebrouck F."/>
        </authorList>
    </citation>
    <scope>NUCLEOTIDE SEQUENCE [LARGE SCALE GENOMIC DNA]</scope>
    <source>
        <strain evidence="4 5">HS5</strain>
    </source>
</reference>
<dbReference type="InterPro" id="IPR038161">
    <property type="entry name" value="VirB9/CagX/TrbG_C_sf"/>
</dbReference>
<name>E7G286_9HELI</name>
<evidence type="ECO:0000256" key="3">
    <source>
        <dbReference type="SAM" id="SignalP"/>
    </source>
</evidence>
<evidence type="ECO:0000313" key="5">
    <source>
        <dbReference type="Proteomes" id="UP000054093"/>
    </source>
</evidence>
<protein>
    <submittedName>
        <fullName evidence="4">ComB2 protein</fullName>
    </submittedName>
</protein>
<organism evidence="4 5">
    <name type="scientific">Helicobacter suis HS5</name>
    <dbReference type="NCBI Taxonomy" id="710394"/>
    <lineage>
        <taxon>Bacteria</taxon>
        <taxon>Pseudomonadati</taxon>
        <taxon>Campylobacterota</taxon>
        <taxon>Epsilonproteobacteria</taxon>
        <taxon>Campylobacterales</taxon>
        <taxon>Helicobacteraceae</taxon>
        <taxon>Helicobacter</taxon>
    </lineage>
</organism>
<dbReference type="EMBL" id="ADHO01000004">
    <property type="protein sequence ID" value="EFX42513.1"/>
    <property type="molecule type" value="Genomic_DNA"/>
</dbReference>
<evidence type="ECO:0000313" key="4">
    <source>
        <dbReference type="EMBL" id="EFX42513.1"/>
    </source>
</evidence>
<dbReference type="Gene3D" id="2.60.40.2500">
    <property type="match status" value="1"/>
</dbReference>
<keyword evidence="2 3" id="KW-0732">Signal</keyword>
<proteinExistence type="inferred from homology"/>
<dbReference type="Proteomes" id="UP000054093">
    <property type="component" value="Unassembled WGS sequence"/>
</dbReference>
<comment type="caution">
    <text evidence="4">The sequence shown here is derived from an EMBL/GenBank/DDBJ whole genome shotgun (WGS) entry which is preliminary data.</text>
</comment>
<accession>E7G286</accession>
<feature type="signal peptide" evidence="3">
    <location>
        <begin position="1"/>
        <end position="21"/>
    </location>
</feature>
<dbReference type="AlphaFoldDB" id="E7G286"/>
<feature type="chain" id="PRO_5003218231" evidence="3">
    <location>
        <begin position="22"/>
        <end position="314"/>
    </location>
</feature>
<gene>
    <name evidence="4" type="primary">comB2</name>
    <name evidence="4" type="ORF">HSUHS5_0010</name>
</gene>
<comment type="similarity">
    <text evidence="1">Belongs to the TrbG/VirB9 family.</text>
</comment>
<dbReference type="InterPro" id="IPR033645">
    <property type="entry name" value="VirB9/CagX/TrbG_C"/>
</dbReference>
<dbReference type="Pfam" id="PF03524">
    <property type="entry name" value="CagX"/>
    <property type="match status" value="1"/>
</dbReference>
<dbReference type="CDD" id="cd06911">
    <property type="entry name" value="VirB9_CagX_TrbG"/>
    <property type="match status" value="1"/>
</dbReference>